<dbReference type="AlphaFoldDB" id="A0A8T2MTA5"/>
<feature type="region of interest" description="Disordered" evidence="1">
    <location>
        <begin position="17"/>
        <end position="58"/>
    </location>
</feature>
<evidence type="ECO:0000313" key="3">
    <source>
        <dbReference type="Proteomes" id="UP000824540"/>
    </source>
</evidence>
<accession>A0A8T2MTA5</accession>
<organism evidence="2 3">
    <name type="scientific">Albula glossodonta</name>
    <name type="common">roundjaw bonefish</name>
    <dbReference type="NCBI Taxonomy" id="121402"/>
    <lineage>
        <taxon>Eukaryota</taxon>
        <taxon>Metazoa</taxon>
        <taxon>Chordata</taxon>
        <taxon>Craniata</taxon>
        <taxon>Vertebrata</taxon>
        <taxon>Euteleostomi</taxon>
        <taxon>Actinopterygii</taxon>
        <taxon>Neopterygii</taxon>
        <taxon>Teleostei</taxon>
        <taxon>Albuliformes</taxon>
        <taxon>Albulidae</taxon>
        <taxon>Albula</taxon>
    </lineage>
</organism>
<evidence type="ECO:0000256" key="1">
    <source>
        <dbReference type="SAM" id="MobiDB-lite"/>
    </source>
</evidence>
<reference evidence="2" key="1">
    <citation type="thesis" date="2021" institute="BYU ScholarsArchive" country="Provo, UT, USA">
        <title>Applications of and Algorithms for Genome Assembly and Genomic Analyses with an Emphasis on Marine Teleosts.</title>
        <authorList>
            <person name="Pickett B.D."/>
        </authorList>
    </citation>
    <scope>NUCLEOTIDE SEQUENCE</scope>
    <source>
        <strain evidence="2">HI-2016</strain>
    </source>
</reference>
<feature type="compositionally biased region" description="Polar residues" evidence="1">
    <location>
        <begin position="20"/>
        <end position="29"/>
    </location>
</feature>
<keyword evidence="3" id="KW-1185">Reference proteome</keyword>
<protein>
    <submittedName>
        <fullName evidence="2">Uncharacterized protein</fullName>
    </submittedName>
</protein>
<evidence type="ECO:0000313" key="2">
    <source>
        <dbReference type="EMBL" id="KAG9330796.1"/>
    </source>
</evidence>
<gene>
    <name evidence="2" type="ORF">JZ751_022076</name>
</gene>
<dbReference type="EMBL" id="JAFBMS010000454">
    <property type="protein sequence ID" value="KAG9330796.1"/>
    <property type="molecule type" value="Genomic_DNA"/>
</dbReference>
<dbReference type="Proteomes" id="UP000824540">
    <property type="component" value="Unassembled WGS sequence"/>
</dbReference>
<sequence>MLPGGNGCDPLCVKAAPAQRLSSSDQQSPAPVASEVLQSLPSQNTQPAVVFSSGQYPP</sequence>
<name>A0A8T2MTA5_9TELE</name>
<comment type="caution">
    <text evidence="2">The sequence shown here is derived from an EMBL/GenBank/DDBJ whole genome shotgun (WGS) entry which is preliminary data.</text>
</comment>
<feature type="compositionally biased region" description="Polar residues" evidence="1">
    <location>
        <begin position="36"/>
        <end position="58"/>
    </location>
</feature>
<proteinExistence type="predicted"/>